<name>A0AAD1TTW9_CITFR</name>
<feature type="transmembrane region" description="Helical" evidence="1">
    <location>
        <begin position="176"/>
        <end position="200"/>
    </location>
</feature>
<reference evidence="2" key="1">
    <citation type="submission" date="2022-05" db="EMBL/GenBank/DDBJ databases">
        <authorList>
            <person name="Alioto T."/>
            <person name="Alioto T."/>
            <person name="Gomez Garrido J."/>
        </authorList>
    </citation>
    <scope>NUCLEOTIDE SEQUENCE</scope>
    <source>
        <strain evidence="2">112</strain>
    </source>
</reference>
<organism evidence="2 3">
    <name type="scientific">Citrobacter freundii</name>
    <dbReference type="NCBI Taxonomy" id="546"/>
    <lineage>
        <taxon>Bacteria</taxon>
        <taxon>Pseudomonadati</taxon>
        <taxon>Pseudomonadota</taxon>
        <taxon>Gammaproteobacteria</taxon>
        <taxon>Enterobacterales</taxon>
        <taxon>Enterobacteriaceae</taxon>
        <taxon>Citrobacter</taxon>
        <taxon>Citrobacter freundii complex</taxon>
    </lineage>
</organism>
<feature type="transmembrane region" description="Helical" evidence="1">
    <location>
        <begin position="96"/>
        <end position="115"/>
    </location>
</feature>
<feature type="transmembrane region" description="Helical" evidence="1">
    <location>
        <begin position="122"/>
        <end position="138"/>
    </location>
</feature>
<keyword evidence="1" id="KW-1133">Transmembrane helix</keyword>
<feature type="transmembrane region" description="Helical" evidence="1">
    <location>
        <begin position="418"/>
        <end position="439"/>
    </location>
</feature>
<feature type="transmembrane region" description="Helical" evidence="1">
    <location>
        <begin position="212"/>
        <end position="230"/>
    </location>
</feature>
<gene>
    <name evidence="2" type="ORF">AI2935V1_1592</name>
</gene>
<feature type="transmembrane region" description="Helical" evidence="1">
    <location>
        <begin position="387"/>
        <end position="406"/>
    </location>
</feature>
<evidence type="ECO:0000313" key="2">
    <source>
        <dbReference type="EMBL" id="CAH6577753.1"/>
    </source>
</evidence>
<keyword evidence="1" id="KW-0472">Membrane</keyword>
<feature type="transmembrane region" description="Helical" evidence="1">
    <location>
        <begin position="6"/>
        <end position="25"/>
    </location>
</feature>
<dbReference type="AlphaFoldDB" id="A0AAD1TTW9"/>
<proteinExistence type="predicted"/>
<evidence type="ECO:0000256" key="1">
    <source>
        <dbReference type="SAM" id="Phobius"/>
    </source>
</evidence>
<sequence>MKISYFFIAFIITAIIFIASTYGAWMLNTFDWWRTIDPIIDTSNGVVTAFNYNQSFIIPLRDDFKDISSLTYMSSFSIIIYLMALVTSFFSNTINIAIVGSLFKLVLFFGTLLVCKEISKNNLYIFIVNSFISSIIVYDISSLSIFNGFYQETIAICSIPYIIYMLQKKGIDKTSFITGIVAILLFSTSKSQFFYLPLLLAPMVVFFENRRVMFIVSMLIILIISIACIFSSTDATNANKYNASYYGVLLSEKNMSIKTPSWADDECIGIDMAGNKYDINAGAIDTGSGGDCYFKNLNIGFSNAIIEYIKHPSILLFLPLDAGVQQFLTTDYFHVFKSIKLVNGTEDNKLLNFFSSSKDKLFREIKIPLSLIIMVFAILTIKRCRYVEILFISMIIISQFYVSFIGEGYRDLAKHLAVMNFCFDFMIFLIVAKLISFFAKK</sequence>
<accession>A0AAD1TTW9</accession>
<dbReference type="RefSeq" id="WP_230137953.1">
    <property type="nucleotide sequence ID" value="NZ_OW995941.1"/>
</dbReference>
<dbReference type="Proteomes" id="UP000789647">
    <property type="component" value="Chromosome"/>
</dbReference>
<dbReference type="EMBL" id="OW995941">
    <property type="protein sequence ID" value="CAH6577753.1"/>
    <property type="molecule type" value="Genomic_DNA"/>
</dbReference>
<keyword evidence="1" id="KW-0812">Transmembrane</keyword>
<feature type="transmembrane region" description="Helical" evidence="1">
    <location>
        <begin position="70"/>
        <end position="90"/>
    </location>
</feature>
<protein>
    <submittedName>
        <fullName evidence="2">Uncharacterized protein</fullName>
    </submittedName>
</protein>
<evidence type="ECO:0000313" key="3">
    <source>
        <dbReference type="Proteomes" id="UP000789647"/>
    </source>
</evidence>